<accession>A0ABS7PQJ3</accession>
<dbReference type="Gene3D" id="2.60.40.1890">
    <property type="entry name" value="PCu(A)C copper chaperone"/>
    <property type="match status" value="1"/>
</dbReference>
<evidence type="ECO:0000313" key="3">
    <source>
        <dbReference type="Proteomes" id="UP000706039"/>
    </source>
</evidence>
<keyword evidence="1" id="KW-0732">Signal</keyword>
<organism evidence="2 3">
    <name type="scientific">Sphingomonas colocasiae</name>
    <dbReference type="NCBI Taxonomy" id="1848973"/>
    <lineage>
        <taxon>Bacteria</taxon>
        <taxon>Pseudomonadati</taxon>
        <taxon>Pseudomonadota</taxon>
        <taxon>Alphaproteobacteria</taxon>
        <taxon>Sphingomonadales</taxon>
        <taxon>Sphingomonadaceae</taxon>
        <taxon>Sphingomonas</taxon>
    </lineage>
</organism>
<dbReference type="EMBL" id="JAINVV010000004">
    <property type="protein sequence ID" value="MBY8822692.1"/>
    <property type="molecule type" value="Genomic_DNA"/>
</dbReference>
<dbReference type="PROSITE" id="PS51257">
    <property type="entry name" value="PROKAR_LIPOPROTEIN"/>
    <property type="match status" value="1"/>
</dbReference>
<gene>
    <name evidence="2" type="ORF">K7G82_10340</name>
</gene>
<evidence type="ECO:0000256" key="1">
    <source>
        <dbReference type="SAM" id="SignalP"/>
    </source>
</evidence>
<dbReference type="PANTHER" id="PTHR36302:SF1">
    <property type="entry name" value="COPPER CHAPERONE PCU(A)C"/>
    <property type="match status" value="1"/>
</dbReference>
<comment type="caution">
    <text evidence="2">The sequence shown here is derived from an EMBL/GenBank/DDBJ whole genome shotgun (WGS) entry which is preliminary data.</text>
</comment>
<dbReference type="SUPFAM" id="SSF110087">
    <property type="entry name" value="DR1885-like metal-binding protein"/>
    <property type="match status" value="1"/>
</dbReference>
<protein>
    <submittedName>
        <fullName evidence="2">Copper chaperone PCu(A)C</fullName>
    </submittedName>
</protein>
<evidence type="ECO:0000313" key="2">
    <source>
        <dbReference type="EMBL" id="MBY8822692.1"/>
    </source>
</evidence>
<name>A0ABS7PQJ3_9SPHN</name>
<proteinExistence type="predicted"/>
<keyword evidence="3" id="KW-1185">Reference proteome</keyword>
<sequence>MRLPVVAAALFSALALSSCAKDEYLYIDKGWVNLAAVDGNPAAAYFTVHGGPQADTLIGVSSPVAIRSEMHDMSNEGGVMKMQPLKSVPIPAKGTVEFAPGGKHVMLFELRPNYKTGDKIRLDFTFASGEQIYIEALAQSAGTPSPHDKH</sequence>
<dbReference type="Proteomes" id="UP000706039">
    <property type="component" value="Unassembled WGS sequence"/>
</dbReference>
<feature type="signal peptide" evidence="1">
    <location>
        <begin position="1"/>
        <end position="20"/>
    </location>
</feature>
<dbReference type="InterPro" id="IPR007410">
    <property type="entry name" value="LpqE-like"/>
</dbReference>
<dbReference type="InterPro" id="IPR058248">
    <property type="entry name" value="Lxx211020-like"/>
</dbReference>
<dbReference type="InterPro" id="IPR036182">
    <property type="entry name" value="PCuAC_sf"/>
</dbReference>
<dbReference type="Pfam" id="PF04314">
    <property type="entry name" value="PCuAC"/>
    <property type="match status" value="1"/>
</dbReference>
<dbReference type="PANTHER" id="PTHR36302">
    <property type="entry name" value="BLR7088 PROTEIN"/>
    <property type="match status" value="1"/>
</dbReference>
<feature type="chain" id="PRO_5046587586" evidence="1">
    <location>
        <begin position="21"/>
        <end position="150"/>
    </location>
</feature>
<dbReference type="RefSeq" id="WP_222989756.1">
    <property type="nucleotide sequence ID" value="NZ_JAINVV010000004.1"/>
</dbReference>
<reference evidence="2 3" key="1">
    <citation type="submission" date="2021-08" db="EMBL/GenBank/DDBJ databases">
        <authorList>
            <person name="Tuo L."/>
        </authorList>
    </citation>
    <scope>NUCLEOTIDE SEQUENCE [LARGE SCALE GENOMIC DNA]</scope>
    <source>
        <strain evidence="2 3">JCM 31229</strain>
    </source>
</reference>